<evidence type="ECO:0000313" key="1">
    <source>
        <dbReference type="EMBL" id="KZR97251.1"/>
    </source>
</evidence>
<accession>A0A164EYE9</accession>
<comment type="caution">
    <text evidence="1">The sequence shown here is derived from an EMBL/GenBank/DDBJ whole genome shotgun (WGS) entry which is preliminary data.</text>
</comment>
<proteinExistence type="predicted"/>
<sequence>MNFRAKTEDVPHHPPLYCPHLPLKKGSSHKSKKTLKVLYGKMVYY</sequence>
<dbReference type="EMBL" id="LRGB01022134">
    <property type="protein sequence ID" value="KZR97251.1"/>
    <property type="molecule type" value="Genomic_DNA"/>
</dbReference>
<protein>
    <submittedName>
        <fullName evidence="1">Uncharacterized protein</fullName>
    </submittedName>
</protein>
<name>A0A164EYE9_9CRUS</name>
<dbReference type="AlphaFoldDB" id="A0A164EYE9"/>
<gene>
    <name evidence="1" type="ORF">APZ42_007977</name>
</gene>
<evidence type="ECO:0000313" key="2">
    <source>
        <dbReference type="Proteomes" id="UP000076858"/>
    </source>
</evidence>
<keyword evidence="2" id="KW-1185">Reference proteome</keyword>
<dbReference type="Proteomes" id="UP000076858">
    <property type="component" value="Unassembled WGS sequence"/>
</dbReference>
<organism evidence="1 2">
    <name type="scientific">Daphnia magna</name>
    <dbReference type="NCBI Taxonomy" id="35525"/>
    <lineage>
        <taxon>Eukaryota</taxon>
        <taxon>Metazoa</taxon>
        <taxon>Ecdysozoa</taxon>
        <taxon>Arthropoda</taxon>
        <taxon>Crustacea</taxon>
        <taxon>Branchiopoda</taxon>
        <taxon>Diplostraca</taxon>
        <taxon>Cladocera</taxon>
        <taxon>Anomopoda</taxon>
        <taxon>Daphniidae</taxon>
        <taxon>Daphnia</taxon>
    </lineage>
</organism>
<reference evidence="1 2" key="1">
    <citation type="submission" date="2016-03" db="EMBL/GenBank/DDBJ databases">
        <title>EvidentialGene: Evidence-directed Construction of Genes on Genomes.</title>
        <authorList>
            <person name="Gilbert D.G."/>
            <person name="Choi J.-H."/>
            <person name="Mockaitis K."/>
            <person name="Colbourne J."/>
            <person name="Pfrender M."/>
        </authorList>
    </citation>
    <scope>NUCLEOTIDE SEQUENCE [LARGE SCALE GENOMIC DNA]</scope>
    <source>
        <strain evidence="1 2">Xinb3</strain>
        <tissue evidence="1">Complete organism</tissue>
    </source>
</reference>